<evidence type="ECO:0000259" key="12">
    <source>
        <dbReference type="SMART" id="SM01097"/>
    </source>
</evidence>
<dbReference type="HAMAP" id="MF_01209">
    <property type="entry name" value="CPSase_S_chain"/>
    <property type="match status" value="1"/>
</dbReference>
<comment type="subunit">
    <text evidence="11">Composed of two chains; the small (or glutamine) chain promotes the hydrolysis of glutamine to ammonia, which is used by the large (or ammonia) chain to synthesize carbamoyl phosphate. Tetramer of heterodimers (alpha,beta)4.</text>
</comment>
<sequence>MLDHKTKATLLLSDGTVFEGWNFGASGTTIGEVVFTTGMTGYQETLTDPSYYGQIVTQTFPLIGNYGVNSVDTESDRTHLKGYIVREWCEAPSNFRCEGDLNSYLKEQGVIAIYGIDTRSLTRKIREHGVMNGMLTTEPITDMDAALKQIRDYKITGAVSAVACKQSHKLDIELCPNLTDALPKNKIKDNHEFHIALFDFGYKANIARGLVRRNCQVTLVAPNTTAEELKEMKIDGIMLSNGPGDPAENTEIIENLKEILKLGIPIFGICLGHQLLALAAGGRTEKLKYGHRGANQPVIDLELDRTFVTSQNHGYAVVGDSIPEGIGKVSHINANDGTCEGVVYTSFPAFTVQFHPEAWAGPLDTDYLFDRFMALVSQHKK</sequence>
<dbReference type="Gene3D" id="3.50.30.20">
    <property type="entry name" value="Carbamoyl-phosphate synthase small subunit, N-terminal domain"/>
    <property type="match status" value="1"/>
</dbReference>
<keyword evidence="4 11" id="KW-0436">Ligase</keyword>
<dbReference type="UniPathway" id="UPA00068">
    <property type="reaction ID" value="UER00171"/>
</dbReference>
<dbReference type="PRINTS" id="PR00096">
    <property type="entry name" value="GATASE"/>
</dbReference>
<dbReference type="GO" id="GO:0006207">
    <property type="term" value="P:'de novo' pyrimidine nucleobase biosynthetic process"/>
    <property type="evidence" value="ECO:0007669"/>
    <property type="project" value="InterPro"/>
</dbReference>
<dbReference type="GO" id="GO:0006526">
    <property type="term" value="P:L-arginine biosynthetic process"/>
    <property type="evidence" value="ECO:0007669"/>
    <property type="project" value="UniProtKB-UniRule"/>
</dbReference>
<dbReference type="GO" id="GO:0004088">
    <property type="term" value="F:carbamoyl-phosphate synthase (glutamine-hydrolyzing) activity"/>
    <property type="evidence" value="ECO:0007669"/>
    <property type="project" value="UniProtKB-UniRule"/>
</dbReference>
<dbReference type="SMART" id="SM01097">
    <property type="entry name" value="CPSase_sm_chain"/>
    <property type="match status" value="1"/>
</dbReference>
<comment type="catalytic activity">
    <reaction evidence="10 11">
        <text>L-glutamine + H2O = L-glutamate + NH4(+)</text>
        <dbReference type="Rhea" id="RHEA:15889"/>
        <dbReference type="ChEBI" id="CHEBI:15377"/>
        <dbReference type="ChEBI" id="CHEBI:28938"/>
        <dbReference type="ChEBI" id="CHEBI:29985"/>
        <dbReference type="ChEBI" id="CHEBI:58359"/>
    </reaction>
</comment>
<dbReference type="CDD" id="cd01744">
    <property type="entry name" value="GATase1_CPSase"/>
    <property type="match status" value="1"/>
</dbReference>
<feature type="binding site" evidence="11">
    <location>
        <position position="274"/>
    </location>
    <ligand>
        <name>L-glutamine</name>
        <dbReference type="ChEBI" id="CHEBI:58359"/>
    </ligand>
</feature>
<dbReference type="PANTHER" id="PTHR43418">
    <property type="entry name" value="MULTIFUNCTIONAL TRYPTOPHAN BIOSYNTHESIS PROTEIN-RELATED"/>
    <property type="match status" value="1"/>
</dbReference>
<dbReference type="EMBL" id="ACEC01000052">
    <property type="protein sequence ID" value="EEG30789.1"/>
    <property type="molecule type" value="Genomic_DNA"/>
</dbReference>
<dbReference type="PRINTS" id="PR00097">
    <property type="entry name" value="ANTSNTHASEII"/>
</dbReference>
<dbReference type="eggNOG" id="COG0505">
    <property type="taxonomic scope" value="Bacteria"/>
</dbReference>
<feature type="binding site" evidence="11">
    <location>
        <position position="242"/>
    </location>
    <ligand>
        <name>L-glutamine</name>
        <dbReference type="ChEBI" id="CHEBI:58359"/>
    </ligand>
</feature>
<keyword evidence="11" id="KW-0028">Amino-acid biosynthesis</keyword>
<keyword evidence="7 11" id="KW-0315">Glutamine amidotransferase</keyword>
<accession>C0ECH3</accession>
<comment type="similarity">
    <text evidence="3 11">Belongs to the CarA family.</text>
</comment>
<organism evidence="13 14">
    <name type="scientific">[Clostridium] methylpentosum DSM 5476</name>
    <dbReference type="NCBI Taxonomy" id="537013"/>
    <lineage>
        <taxon>Bacteria</taxon>
        <taxon>Bacillati</taxon>
        <taxon>Bacillota</taxon>
        <taxon>Clostridia</taxon>
        <taxon>Eubacteriales</taxon>
        <taxon>Oscillospiraceae</taxon>
        <taxon>Oscillospiraceae incertae sedis</taxon>
    </lineage>
</organism>
<feature type="binding site" evidence="11">
    <location>
        <position position="315"/>
    </location>
    <ligand>
        <name>L-glutamine</name>
        <dbReference type="ChEBI" id="CHEBI:58359"/>
    </ligand>
</feature>
<keyword evidence="6 11" id="KW-0067">ATP-binding</keyword>
<dbReference type="SUPFAM" id="SSF52021">
    <property type="entry name" value="Carbamoyl phosphate synthetase, small subunit N-terminal domain"/>
    <property type="match status" value="1"/>
</dbReference>
<evidence type="ECO:0000256" key="4">
    <source>
        <dbReference type="ARBA" id="ARBA00022598"/>
    </source>
</evidence>
<evidence type="ECO:0000313" key="13">
    <source>
        <dbReference type="EMBL" id="EEG30789.1"/>
    </source>
</evidence>
<keyword evidence="14" id="KW-1185">Reference proteome</keyword>
<dbReference type="FunFam" id="3.50.30.20:FF:000001">
    <property type="entry name" value="Carbamoyl-phosphate synthase small chain"/>
    <property type="match status" value="1"/>
</dbReference>
<feature type="binding site" evidence="11">
    <location>
        <position position="244"/>
    </location>
    <ligand>
        <name>L-glutamine</name>
        <dbReference type="ChEBI" id="CHEBI:58359"/>
    </ligand>
</feature>
<evidence type="ECO:0000256" key="5">
    <source>
        <dbReference type="ARBA" id="ARBA00022741"/>
    </source>
</evidence>
<dbReference type="Gene3D" id="3.40.50.880">
    <property type="match status" value="1"/>
</dbReference>
<dbReference type="Pfam" id="PF00117">
    <property type="entry name" value="GATase"/>
    <property type="match status" value="1"/>
</dbReference>
<evidence type="ECO:0000256" key="9">
    <source>
        <dbReference type="ARBA" id="ARBA00048816"/>
    </source>
</evidence>
<feature type="active site" description="Nucleophile" evidence="11">
    <location>
        <position position="270"/>
    </location>
</feature>
<feature type="binding site" evidence="11">
    <location>
        <position position="314"/>
    </location>
    <ligand>
        <name>L-glutamine</name>
        <dbReference type="ChEBI" id="CHEBI:58359"/>
    </ligand>
</feature>
<dbReference type="InterPro" id="IPR036480">
    <property type="entry name" value="CarbP_synth_ssu_N_sf"/>
</dbReference>
<comment type="catalytic activity">
    <reaction evidence="9 11">
        <text>hydrogencarbonate + L-glutamine + 2 ATP + H2O = carbamoyl phosphate + L-glutamate + 2 ADP + phosphate + 2 H(+)</text>
        <dbReference type="Rhea" id="RHEA:18633"/>
        <dbReference type="ChEBI" id="CHEBI:15377"/>
        <dbReference type="ChEBI" id="CHEBI:15378"/>
        <dbReference type="ChEBI" id="CHEBI:17544"/>
        <dbReference type="ChEBI" id="CHEBI:29985"/>
        <dbReference type="ChEBI" id="CHEBI:30616"/>
        <dbReference type="ChEBI" id="CHEBI:43474"/>
        <dbReference type="ChEBI" id="CHEBI:58228"/>
        <dbReference type="ChEBI" id="CHEBI:58359"/>
        <dbReference type="ChEBI" id="CHEBI:456216"/>
        <dbReference type="EC" id="6.3.5.5"/>
    </reaction>
</comment>
<dbReference type="InterPro" id="IPR029062">
    <property type="entry name" value="Class_I_gatase-like"/>
</dbReference>
<dbReference type="InterPro" id="IPR035686">
    <property type="entry name" value="CPSase_GATase1"/>
</dbReference>
<feature type="domain" description="Carbamoyl-phosphate synthase small subunit N-terminal" evidence="12">
    <location>
        <begin position="6"/>
        <end position="136"/>
    </location>
</feature>
<evidence type="ECO:0000256" key="7">
    <source>
        <dbReference type="ARBA" id="ARBA00022962"/>
    </source>
</evidence>
<dbReference type="InterPro" id="IPR006274">
    <property type="entry name" value="CarbamoylP_synth_ssu"/>
</dbReference>
<dbReference type="InterPro" id="IPR050472">
    <property type="entry name" value="Anth_synth/Amidotransfase"/>
</dbReference>
<dbReference type="GO" id="GO:0004359">
    <property type="term" value="F:glutaminase activity"/>
    <property type="evidence" value="ECO:0007669"/>
    <property type="project" value="RHEA"/>
</dbReference>
<dbReference type="GO" id="GO:0006541">
    <property type="term" value="P:glutamine metabolic process"/>
    <property type="evidence" value="ECO:0007669"/>
    <property type="project" value="InterPro"/>
</dbReference>
<evidence type="ECO:0000256" key="3">
    <source>
        <dbReference type="ARBA" id="ARBA00007800"/>
    </source>
</evidence>
<dbReference type="HOGENOM" id="CLU_035901_1_1_9"/>
<feature type="binding site" evidence="11">
    <location>
        <position position="312"/>
    </location>
    <ligand>
        <name>L-glutamine</name>
        <dbReference type="ChEBI" id="CHEBI:58359"/>
    </ligand>
</feature>
<dbReference type="Proteomes" id="UP000003340">
    <property type="component" value="Unassembled WGS sequence"/>
</dbReference>
<evidence type="ECO:0000256" key="1">
    <source>
        <dbReference type="ARBA" id="ARBA00004812"/>
    </source>
</evidence>
<comment type="caution">
    <text evidence="13">The sequence shown here is derived from an EMBL/GenBank/DDBJ whole genome shotgun (WGS) entry which is preliminary data.</text>
</comment>
<proteinExistence type="inferred from homology"/>
<feature type="active site" evidence="11">
    <location>
        <position position="357"/>
    </location>
</feature>
<protein>
    <recommendedName>
        <fullName evidence="11">Carbamoyl phosphate synthase small chain</fullName>
        <ecNumber evidence="11">6.3.5.5</ecNumber>
    </recommendedName>
    <alternativeName>
        <fullName evidence="11">Carbamoyl phosphate synthetase glutamine chain</fullName>
    </alternativeName>
</protein>
<dbReference type="SUPFAM" id="SSF52317">
    <property type="entry name" value="Class I glutamine amidotransferase-like"/>
    <property type="match status" value="1"/>
</dbReference>
<evidence type="ECO:0000256" key="6">
    <source>
        <dbReference type="ARBA" id="ARBA00022840"/>
    </source>
</evidence>
<evidence type="ECO:0000256" key="10">
    <source>
        <dbReference type="ARBA" id="ARBA00049285"/>
    </source>
</evidence>
<evidence type="ECO:0000256" key="11">
    <source>
        <dbReference type="HAMAP-Rule" id="MF_01209"/>
    </source>
</evidence>
<evidence type="ECO:0000313" key="14">
    <source>
        <dbReference type="Proteomes" id="UP000003340"/>
    </source>
</evidence>
<dbReference type="EC" id="6.3.5.5" evidence="11"/>
<dbReference type="GO" id="GO:0044205">
    <property type="term" value="P:'de novo' UMP biosynthetic process"/>
    <property type="evidence" value="ECO:0007669"/>
    <property type="project" value="UniProtKB-UniRule"/>
</dbReference>
<dbReference type="GO" id="GO:0005524">
    <property type="term" value="F:ATP binding"/>
    <property type="evidence" value="ECO:0007669"/>
    <property type="project" value="UniProtKB-UniRule"/>
</dbReference>
<dbReference type="InterPro" id="IPR017926">
    <property type="entry name" value="GATASE"/>
</dbReference>
<dbReference type="InterPro" id="IPR002474">
    <property type="entry name" value="CarbamoylP_synth_ssu_N"/>
</dbReference>
<dbReference type="NCBIfam" id="TIGR01368">
    <property type="entry name" value="CPSaseIIsmall"/>
    <property type="match status" value="1"/>
</dbReference>
<name>C0ECH3_9FIRM</name>
<keyword evidence="5 11" id="KW-0547">Nucleotide-binding</keyword>
<feature type="region of interest" description="CPSase" evidence="11">
    <location>
        <begin position="1"/>
        <end position="193"/>
    </location>
</feature>
<keyword evidence="11" id="KW-0055">Arginine biosynthesis</keyword>
<evidence type="ECO:0000256" key="8">
    <source>
        <dbReference type="ARBA" id="ARBA00022975"/>
    </source>
</evidence>
<comment type="function">
    <text evidence="11">Small subunit of the glutamine-dependent carbamoyl phosphate synthetase (CPSase). CPSase catalyzes the formation of carbamoyl phosphate from the ammonia moiety of glutamine, carbonate, and phosphate donated by ATP, constituting the first step of 2 biosynthetic pathways, one leading to arginine and/or urea and the other to pyrimidine nucleotides. The small subunit (glutamine amidotransferase) binds and cleaves glutamine to supply the large subunit with the substrate ammonia.</text>
</comment>
<feature type="binding site" evidence="11">
    <location>
        <position position="271"/>
    </location>
    <ligand>
        <name>L-glutamine</name>
        <dbReference type="ChEBI" id="CHEBI:58359"/>
    </ligand>
</feature>
<dbReference type="PANTHER" id="PTHR43418:SF7">
    <property type="entry name" value="CARBAMOYL-PHOSPHATE SYNTHASE SMALL CHAIN"/>
    <property type="match status" value="1"/>
</dbReference>
<dbReference type="PROSITE" id="PS51273">
    <property type="entry name" value="GATASE_TYPE_1"/>
    <property type="match status" value="1"/>
</dbReference>
<dbReference type="AlphaFoldDB" id="C0ECH3"/>
<comment type="pathway">
    <text evidence="1 11">Pyrimidine metabolism; UMP biosynthesis via de novo pathway; (S)-dihydroorotate from bicarbonate: step 1/3.</text>
</comment>
<reference evidence="13 14" key="1">
    <citation type="submission" date="2009-01" db="EMBL/GenBank/DDBJ databases">
        <authorList>
            <person name="Fulton L."/>
            <person name="Clifton S."/>
            <person name="Fulton B."/>
            <person name="Xu J."/>
            <person name="Minx P."/>
            <person name="Pepin K.H."/>
            <person name="Johnson M."/>
            <person name="Bhonagiri V."/>
            <person name="Nash W.E."/>
            <person name="Mardis E.R."/>
            <person name="Wilson R.K."/>
        </authorList>
    </citation>
    <scope>NUCLEOTIDE SEQUENCE [LARGE SCALE GENOMIC DNA]</scope>
    <source>
        <strain evidence="13 14">DSM 5476</strain>
    </source>
</reference>
<feature type="binding site" evidence="11">
    <location>
        <position position="50"/>
    </location>
    <ligand>
        <name>L-glutamine</name>
        <dbReference type="ChEBI" id="CHEBI:58359"/>
    </ligand>
</feature>
<evidence type="ECO:0000256" key="2">
    <source>
        <dbReference type="ARBA" id="ARBA00005077"/>
    </source>
</evidence>
<reference evidence="13 14" key="2">
    <citation type="submission" date="2009-02" db="EMBL/GenBank/DDBJ databases">
        <title>Draft genome sequence of Clostridium methylpentosum (DSM 5476).</title>
        <authorList>
            <person name="Sudarsanam P."/>
            <person name="Ley R."/>
            <person name="Guruge J."/>
            <person name="Turnbaugh P.J."/>
            <person name="Mahowald M."/>
            <person name="Liep D."/>
            <person name="Gordon J."/>
        </authorList>
    </citation>
    <scope>NUCLEOTIDE SEQUENCE [LARGE SCALE GENOMIC DNA]</scope>
    <source>
        <strain evidence="13 14">DSM 5476</strain>
    </source>
</reference>
<gene>
    <name evidence="11 13" type="primary">carA</name>
    <name evidence="13" type="ORF">CLOSTMETH_01544</name>
</gene>
<dbReference type="Pfam" id="PF00988">
    <property type="entry name" value="CPSase_sm_chain"/>
    <property type="match status" value="1"/>
</dbReference>
<dbReference type="UniPathway" id="UPA00070">
    <property type="reaction ID" value="UER00115"/>
</dbReference>
<dbReference type="STRING" id="537013.CLOSTMETH_01544"/>
<comment type="pathway">
    <text evidence="2 11">Amino-acid biosynthesis; L-arginine biosynthesis; carbamoyl phosphate from bicarbonate: step 1/1.</text>
</comment>
<dbReference type="NCBIfam" id="NF009475">
    <property type="entry name" value="PRK12838.1"/>
    <property type="match status" value="1"/>
</dbReference>
<keyword evidence="8 11" id="KW-0665">Pyrimidine biosynthesis</keyword>
<dbReference type="PRINTS" id="PR00099">
    <property type="entry name" value="CPSGATASE"/>
</dbReference>
<feature type="active site" evidence="11">
    <location>
        <position position="355"/>
    </location>
</feature>